<dbReference type="PANTHER" id="PTHR23287">
    <property type="entry name" value="RUBY-EYE2-LIKE PROTEIN"/>
    <property type="match status" value="1"/>
</dbReference>
<dbReference type="InterPro" id="IPR015943">
    <property type="entry name" value="WD40/YVTN_repeat-like_dom_sf"/>
</dbReference>
<dbReference type="InterPro" id="IPR036322">
    <property type="entry name" value="WD40_repeat_dom_sf"/>
</dbReference>
<evidence type="ECO:0000313" key="2">
    <source>
        <dbReference type="EMBL" id="CAD7245425.1"/>
    </source>
</evidence>
<feature type="compositionally biased region" description="Low complexity" evidence="1">
    <location>
        <begin position="379"/>
        <end position="389"/>
    </location>
</feature>
<feature type="region of interest" description="Disordered" evidence="1">
    <location>
        <begin position="337"/>
        <end position="438"/>
    </location>
</feature>
<name>A0A7R8X7F8_9CRUS</name>
<evidence type="ECO:0008006" key="4">
    <source>
        <dbReference type="Google" id="ProtNLM"/>
    </source>
</evidence>
<dbReference type="InterPro" id="IPR006624">
    <property type="entry name" value="Beta-propeller_rpt_TECPR"/>
</dbReference>
<dbReference type="SMART" id="SM00706">
    <property type="entry name" value="TECPR"/>
    <property type="match status" value="10"/>
</dbReference>
<dbReference type="EMBL" id="LR900368">
    <property type="protein sequence ID" value="CAD7245425.1"/>
    <property type="molecule type" value="Genomic_DNA"/>
</dbReference>
<accession>A0A7R8X7F8</accession>
<dbReference type="GO" id="GO:0032527">
    <property type="term" value="P:protein exit from endoplasmic reticulum"/>
    <property type="evidence" value="ECO:0007669"/>
    <property type="project" value="TreeGrafter"/>
</dbReference>
<dbReference type="EMBL" id="CAJPEV010000851">
    <property type="protein sequence ID" value="CAG0889076.1"/>
    <property type="molecule type" value="Genomic_DNA"/>
</dbReference>
<dbReference type="PANTHER" id="PTHR23287:SF16">
    <property type="entry name" value="TECTONIN BETA-PROPELLER REPEAT-CONTAINING PROTEIN 2"/>
    <property type="match status" value="1"/>
</dbReference>
<dbReference type="SUPFAM" id="SSF50985">
    <property type="entry name" value="RCC1/BLIP-II"/>
    <property type="match status" value="1"/>
</dbReference>
<dbReference type="SUPFAM" id="SSF50978">
    <property type="entry name" value="WD40 repeat-like"/>
    <property type="match status" value="1"/>
</dbReference>
<dbReference type="Proteomes" id="UP000677054">
    <property type="component" value="Unassembled WGS sequence"/>
</dbReference>
<protein>
    <recommendedName>
        <fullName evidence="4">Tectonin beta-propeller repeat-containing protein 2</fullName>
    </recommendedName>
</protein>
<feature type="compositionally biased region" description="Low complexity" evidence="1">
    <location>
        <begin position="402"/>
        <end position="413"/>
    </location>
</feature>
<proteinExistence type="predicted"/>
<dbReference type="InterPro" id="IPR001680">
    <property type="entry name" value="WD40_rpt"/>
</dbReference>
<gene>
    <name evidence="2" type="ORF">DSTB1V02_LOCUS5298</name>
</gene>
<evidence type="ECO:0000313" key="3">
    <source>
        <dbReference type="Proteomes" id="UP000677054"/>
    </source>
</evidence>
<keyword evidence="3" id="KW-1185">Reference proteome</keyword>
<sequence>MSSASQDSKEGGDSGGPKQENCALKEWDMDFFLSHIPRKVQHALTTLDLEFTCVSSSSESIVIGTNVGLVYFYCILTGEFQRLRCAHSLSGTSCISLVESIDHMVAVGGVDGTLTIFQLSRPSPEGVEIPLQFKKAERFTIKGSHQCEVTALAWSANGERLISGDASGLVMHTRIDFARDIFQNKHPRVPLLEHPGTEEQLPIPKDIAFGPLKLFDSANLLVQCAKGFFIINPSTASLVTSCLLSHSHVKDVSSSSGVIYMIREKRMLTRIAVAPLPEMVLNDENSLDPMATMKEIGLKGLNKTRSLFDRFLPKVEDQVLRLRETLDEALRIPLVTQATPQENTPPVAAKISGKGSEPLEVIHHGKKGKRKKIGDKGSDSNSDTVSMSSRQSDDPALLILGSSSSSPNTTSSSVNAKPVINDDDGQSGTADGMGEPKLKLEQPDASSIEWKEHLLAKLIGLESLDSKETSQDTPSNTIQEVLEPLSGEKSLEFSPKTDSISTLLGRLESVISAGDEDATSLGSLSYGPPSDSSHFSWHTSGEDHVSLEQKECTEPSNEEIPTIMGDLSNDWLQYKSPGPLMSLAVCEHYLGCVDRKGTLYYSQWDGYLLRWFATDNPADQIAFSRLGDIIWRLHKGTAYALFNPSSDSLSGVRWIEAAQDVTYIAVGDSSAWYICRDGRIAVQADLSQTRPCSCEIVIEKDPCVSVVKLQIYGSVVWACDGVGRVFVRIGVSPRLPGGSEWALLDAVGLPGRIVALGLGPRDLAFVVDDKDRIFVKNGVGPLHQKGLDNRWWQVSINASVFPMSKNFHHSHKVHPSQLVSLLSSSYYLPIIAAGKKHVWFSQGNSPALFTPNKVIIGHVWDVVDVPLMSRTSRWSILDARSLYCDQGGIWLLSPAGQLLCLSPNLMQTKGISIPDNKVILGLSAAPESLWMLTIDGNVYVRLGITSSLIEGKIWLPLPLTQLKDVELKHLSVSSEVVWACDSRGKIYFCYGNAKSLNPGALLPAWICVEGKPPAPLNSRTTFTKVYVGPKLQLVWAIDNRHNVYAREGTFPEVPVGTEWVFVPGIQATQLAIGEKAVWALTLKGEVYRRYGITENNYVGDYWRRIPGTLNSISVSVDDRLWGIDTEGQLRMHLVMKLHLDEEECEQSTQVTQYLEEPPEGWELVS</sequence>
<dbReference type="Pfam" id="PF19193">
    <property type="entry name" value="Tectonin"/>
    <property type="match status" value="1"/>
</dbReference>
<dbReference type="SMART" id="SM00320">
    <property type="entry name" value="WD40"/>
    <property type="match status" value="2"/>
</dbReference>
<dbReference type="GO" id="GO:0005737">
    <property type="term" value="C:cytoplasm"/>
    <property type="evidence" value="ECO:0007669"/>
    <property type="project" value="GOC"/>
</dbReference>
<dbReference type="OrthoDB" id="9930272at2759"/>
<dbReference type="Gene3D" id="2.130.10.10">
    <property type="entry name" value="YVTN repeat-like/Quinoprotein amine dehydrogenase"/>
    <property type="match status" value="1"/>
</dbReference>
<evidence type="ECO:0000256" key="1">
    <source>
        <dbReference type="SAM" id="MobiDB-lite"/>
    </source>
</evidence>
<reference evidence="2" key="1">
    <citation type="submission" date="2020-11" db="EMBL/GenBank/DDBJ databases">
        <authorList>
            <person name="Tran Van P."/>
        </authorList>
    </citation>
    <scope>NUCLEOTIDE SEQUENCE</scope>
</reference>
<organism evidence="2">
    <name type="scientific">Darwinula stevensoni</name>
    <dbReference type="NCBI Taxonomy" id="69355"/>
    <lineage>
        <taxon>Eukaryota</taxon>
        <taxon>Metazoa</taxon>
        <taxon>Ecdysozoa</taxon>
        <taxon>Arthropoda</taxon>
        <taxon>Crustacea</taxon>
        <taxon>Oligostraca</taxon>
        <taxon>Ostracoda</taxon>
        <taxon>Podocopa</taxon>
        <taxon>Podocopida</taxon>
        <taxon>Darwinulocopina</taxon>
        <taxon>Darwinuloidea</taxon>
        <taxon>Darwinulidae</taxon>
        <taxon>Darwinula</taxon>
    </lineage>
</organism>
<dbReference type="AlphaFoldDB" id="A0A7R8X7F8"/>
<dbReference type="InterPro" id="IPR009091">
    <property type="entry name" value="RCC1/BLIP-II"/>
</dbReference>
<feature type="compositionally biased region" description="Basic residues" evidence="1">
    <location>
        <begin position="364"/>
        <end position="373"/>
    </location>
</feature>